<evidence type="ECO:0000313" key="2">
    <source>
        <dbReference type="EMBL" id="SAL49861.1"/>
    </source>
</evidence>
<organism evidence="2 3">
    <name type="scientific">Caballeronia terrestris</name>
    <dbReference type="NCBI Taxonomy" id="1226301"/>
    <lineage>
        <taxon>Bacteria</taxon>
        <taxon>Pseudomonadati</taxon>
        <taxon>Pseudomonadota</taxon>
        <taxon>Betaproteobacteria</taxon>
        <taxon>Burkholderiales</taxon>
        <taxon>Burkholderiaceae</taxon>
        <taxon>Caballeronia</taxon>
    </lineage>
</organism>
<evidence type="ECO:0000256" key="1">
    <source>
        <dbReference type="SAM" id="MobiDB-lite"/>
    </source>
</evidence>
<name>A0A158I158_9BURK</name>
<gene>
    <name evidence="2" type="ORF">AWB67_02280</name>
</gene>
<accession>A0A158I158</accession>
<dbReference type="EMBL" id="FCOL02000010">
    <property type="protein sequence ID" value="SAL49861.1"/>
    <property type="molecule type" value="Genomic_DNA"/>
</dbReference>
<evidence type="ECO:0000313" key="3">
    <source>
        <dbReference type="Proteomes" id="UP000054925"/>
    </source>
</evidence>
<dbReference type="AlphaFoldDB" id="A0A158I158"/>
<keyword evidence="3" id="KW-1185">Reference proteome</keyword>
<feature type="compositionally biased region" description="Polar residues" evidence="1">
    <location>
        <begin position="13"/>
        <end position="22"/>
    </location>
</feature>
<comment type="caution">
    <text evidence="2">The sequence shown here is derived from an EMBL/GenBank/DDBJ whole genome shotgun (WGS) entry which is preliminary data.</text>
</comment>
<feature type="region of interest" description="Disordered" evidence="1">
    <location>
        <begin position="1"/>
        <end position="22"/>
    </location>
</feature>
<reference evidence="2" key="1">
    <citation type="submission" date="2016-01" db="EMBL/GenBank/DDBJ databases">
        <authorList>
            <person name="Peeters C."/>
        </authorList>
    </citation>
    <scope>NUCLEOTIDE SEQUENCE [LARGE SCALE GENOMIC DNA]</scope>
    <source>
        <strain evidence="2">LMG 22937</strain>
    </source>
</reference>
<proteinExistence type="predicted"/>
<dbReference type="Proteomes" id="UP000054925">
    <property type="component" value="Unassembled WGS sequence"/>
</dbReference>
<sequence length="187" mass="19978">MNSFHGPIHVCQGASSSPTSSDCRSANEMRSIKFAWDVQPYSKAGFALNNLDSDRKIFLNFLSLSATTQCDGTRFNFESGYAGGRESMRTPVASKAHSFVCCDGAGRQIDAATARINGGGPVSPGLARFRSGFARSSYRKRAKAGQPVVFYSSTCLFRSGPHSPSRTSRVGHSGSRPEQIAGLVSVV</sequence>
<protein>
    <submittedName>
        <fullName evidence="2">Uncharacterized protein</fullName>
    </submittedName>
</protein>